<evidence type="ECO:0000259" key="1">
    <source>
        <dbReference type="Pfam" id="PF07157"/>
    </source>
</evidence>
<name>A0A841KJP3_9HYPH</name>
<dbReference type="EMBL" id="JACHEH010000007">
    <property type="protein sequence ID" value="MBB6169489.1"/>
    <property type="molecule type" value="Genomic_DNA"/>
</dbReference>
<comment type="caution">
    <text evidence="2">The sequence shown here is derived from an EMBL/GenBank/DDBJ whole genome shotgun (WGS) entry which is preliminary data.</text>
</comment>
<reference evidence="2 3" key="1">
    <citation type="submission" date="2020-08" db="EMBL/GenBank/DDBJ databases">
        <title>Genomic Encyclopedia of Type Strains, Phase IV (KMG-IV): sequencing the most valuable type-strain genomes for metagenomic binning, comparative biology and taxonomic classification.</title>
        <authorList>
            <person name="Goeker M."/>
        </authorList>
    </citation>
    <scope>NUCLEOTIDE SEQUENCE [LARGE SCALE GENOMIC DNA]</scope>
    <source>
        <strain evidence="2 3">DSM 101465</strain>
    </source>
</reference>
<organism evidence="2 3">
    <name type="scientific">Chelatococcus composti</name>
    <dbReference type="NCBI Taxonomy" id="1743235"/>
    <lineage>
        <taxon>Bacteria</taxon>
        <taxon>Pseudomonadati</taxon>
        <taxon>Pseudomonadota</taxon>
        <taxon>Alphaproteobacteria</taxon>
        <taxon>Hyphomicrobiales</taxon>
        <taxon>Chelatococcaceae</taxon>
        <taxon>Chelatococcus</taxon>
    </lineage>
</organism>
<protein>
    <submittedName>
        <fullName evidence="2">Prophage DNA circulation protein</fullName>
    </submittedName>
</protein>
<dbReference type="Pfam" id="PF07157">
    <property type="entry name" value="DNA_circ_N"/>
    <property type="match status" value="1"/>
</dbReference>
<evidence type="ECO:0000313" key="2">
    <source>
        <dbReference type="EMBL" id="MBB6169489.1"/>
    </source>
</evidence>
<feature type="domain" description="DNA circulation N-terminal" evidence="1">
    <location>
        <begin position="10"/>
        <end position="92"/>
    </location>
</feature>
<keyword evidence="3" id="KW-1185">Reference proteome</keyword>
<sequence length="400" mass="43175">MRDWSRALFPASFRGVPFWVEADEERGGRRIVTHEFPMRDEPFNEDLGQKAAFFSVTAYLVSDMADAEAAALAAACRTRGPAVLVLPMHGPLTARCVDFRRARERDRAGYVAYDLEFVREGATVAIASVAYLAQQVFNAVDALAGIIGGTYGGLVDVRGRPDYAVDAAVDAAQEAAATLEVVRTTQPVDPSVSAPARDAIAALYDEAPALITREAGAAPAVAERIFSIARDLGDGLGADAAVGAFREIVDARPAAETPRTDGERAAATNRRVTGLVLRLAALAAMVEATTRRQFDGRRNAITARAELAELIEREQADMTGAPYAALYLASEDMRGRAIDLLSRQIADLAPIVTVSVPRSLPSLWHAWRLYGDPKRAGDLVRRNRVAHPSFMPERFEALGK</sequence>
<dbReference type="InterPro" id="IPR009826">
    <property type="entry name" value="DNA_circ_N"/>
</dbReference>
<dbReference type="Proteomes" id="UP000588017">
    <property type="component" value="Unassembled WGS sequence"/>
</dbReference>
<dbReference type="RefSeq" id="WP_183335885.1">
    <property type="nucleotide sequence ID" value="NZ_BMHX01000007.1"/>
</dbReference>
<gene>
    <name evidence="2" type="ORF">HNQ73_003131</name>
</gene>
<evidence type="ECO:0000313" key="3">
    <source>
        <dbReference type="Proteomes" id="UP000588017"/>
    </source>
</evidence>
<dbReference type="AlphaFoldDB" id="A0A841KJP3"/>
<proteinExistence type="predicted"/>
<accession>A0A841KJP3</accession>